<evidence type="ECO:0000256" key="5">
    <source>
        <dbReference type="ARBA" id="ARBA00022989"/>
    </source>
</evidence>
<comment type="subcellular location">
    <subcellularLocation>
        <location evidence="1">Cell membrane</location>
        <topology evidence="1">Multi-pass membrane protein</topology>
    </subcellularLocation>
</comment>
<feature type="transmembrane region" description="Helical" evidence="8">
    <location>
        <begin position="423"/>
        <end position="440"/>
    </location>
</feature>
<evidence type="ECO:0000256" key="8">
    <source>
        <dbReference type="SAM" id="Phobius"/>
    </source>
</evidence>
<keyword evidence="5 8" id="KW-1133">Transmembrane helix</keyword>
<feature type="transmembrane region" description="Helical" evidence="8">
    <location>
        <begin position="357"/>
        <end position="379"/>
    </location>
</feature>
<keyword evidence="6 7" id="KW-0472">Membrane</keyword>
<dbReference type="PIRSF" id="PIRSF016636">
    <property type="entry name" value="AlgI_DltB"/>
    <property type="match status" value="1"/>
</dbReference>
<evidence type="ECO:0000256" key="2">
    <source>
        <dbReference type="ARBA" id="ARBA00010323"/>
    </source>
</evidence>
<dbReference type="Proteomes" id="UP000219452">
    <property type="component" value="Unassembled WGS sequence"/>
</dbReference>
<sequence>MLFNSVHFLFFFPLVTFFFFVLPHRVRWVWLLMASCYFYMSFLPAYILVLFFIILVDYVAGIGIETSVGIRRKILLITSLVANIGLLVIFKYYNFIVSSLPDFSHTPDGANSLPLISWALPIGLSFHTFQAMSYTIEVYRGNQRAERHLGIYALYVLFYPQMVAGPIERPQNILPQLHTRQVFNYENVVRGLQLMAWGFFKKIVIADRLSPMVDSVYGHPKQFMGPSLVLATVLFSFQIFCDFSGYSDIALGSARVMGYKLMTNFDRPYFSKNITEFWRRWHISLSTWFRDYVYIPLGGNRVPMWRQAFNLFLVFMLSGIWHGANWTFVIWGGLHGLYLFVELLARRGKKQLTSSPVFIKKILRIGLTFSLVSFAWIFFRASSVQDAFYIISHLTTGWQYTWNHLSNPEFVRTHLLLKESKQLFTAALLAIVLMEVVHYLQRNPSWQTRFRMQPTWIRWSVYYVGILLILLFGAFNKPSQFIYFQF</sequence>
<evidence type="ECO:0000256" key="4">
    <source>
        <dbReference type="ARBA" id="ARBA00022692"/>
    </source>
</evidence>
<keyword evidence="10" id="KW-1185">Reference proteome</keyword>
<feature type="transmembrane region" description="Helical" evidence="8">
    <location>
        <begin position="115"/>
        <end position="137"/>
    </location>
</feature>
<dbReference type="InterPro" id="IPR028362">
    <property type="entry name" value="AlgI"/>
</dbReference>
<dbReference type="AlphaFoldDB" id="A0A286GJS8"/>
<evidence type="ECO:0000256" key="1">
    <source>
        <dbReference type="ARBA" id="ARBA00004651"/>
    </source>
</evidence>
<proteinExistence type="inferred from homology"/>
<feature type="transmembrane region" description="Helical" evidence="8">
    <location>
        <begin position="38"/>
        <end position="62"/>
    </location>
</feature>
<dbReference type="Pfam" id="PF03062">
    <property type="entry name" value="MBOAT"/>
    <property type="match status" value="1"/>
</dbReference>
<feature type="transmembrane region" description="Helical" evidence="8">
    <location>
        <begin position="74"/>
        <end position="95"/>
    </location>
</feature>
<evidence type="ECO:0000256" key="7">
    <source>
        <dbReference type="PIRNR" id="PIRNR016636"/>
    </source>
</evidence>
<keyword evidence="7 9" id="KW-0012">Acyltransferase</keyword>
<dbReference type="OrthoDB" id="9805788at2"/>
<comment type="similarity">
    <text evidence="2 7">Belongs to the membrane-bound acyltransferase family.</text>
</comment>
<dbReference type="GO" id="GO:0005886">
    <property type="term" value="C:plasma membrane"/>
    <property type="evidence" value="ECO:0007669"/>
    <property type="project" value="UniProtKB-SubCell"/>
</dbReference>
<dbReference type="GO" id="GO:0042121">
    <property type="term" value="P:alginic acid biosynthetic process"/>
    <property type="evidence" value="ECO:0007669"/>
    <property type="project" value="InterPro"/>
</dbReference>
<reference evidence="10" key="1">
    <citation type="submission" date="2017-09" db="EMBL/GenBank/DDBJ databases">
        <authorList>
            <person name="Varghese N."/>
            <person name="Submissions S."/>
        </authorList>
    </citation>
    <scope>NUCLEOTIDE SEQUENCE [LARGE SCALE GENOMIC DNA]</scope>
    <source>
        <strain evidence="10">DSM 29961</strain>
    </source>
</reference>
<keyword evidence="4 8" id="KW-0812">Transmembrane</keyword>
<keyword evidence="7 9" id="KW-0808">Transferase</keyword>
<feature type="transmembrane region" description="Helical" evidence="8">
    <location>
        <begin position="328"/>
        <end position="345"/>
    </location>
</feature>
<keyword evidence="3 7" id="KW-1003">Cell membrane</keyword>
<protein>
    <submittedName>
        <fullName evidence="9">D-alanyl-lipoteichoic acid acyltransferase DltB, MBOAT superfamily</fullName>
    </submittedName>
</protein>
<feature type="transmembrane region" description="Helical" evidence="8">
    <location>
        <begin position="149"/>
        <end position="167"/>
    </location>
</feature>
<dbReference type="InterPro" id="IPR004299">
    <property type="entry name" value="MBOAT_fam"/>
</dbReference>
<evidence type="ECO:0000256" key="6">
    <source>
        <dbReference type="ARBA" id="ARBA00023136"/>
    </source>
</evidence>
<dbReference type="PIRSF" id="PIRSF500217">
    <property type="entry name" value="AlgI"/>
    <property type="match status" value="1"/>
</dbReference>
<feature type="transmembrane region" description="Helical" evidence="8">
    <location>
        <begin position="7"/>
        <end position="26"/>
    </location>
</feature>
<accession>A0A286GJS8</accession>
<evidence type="ECO:0000313" key="10">
    <source>
        <dbReference type="Proteomes" id="UP000219452"/>
    </source>
</evidence>
<evidence type="ECO:0000256" key="3">
    <source>
        <dbReference type="ARBA" id="ARBA00022475"/>
    </source>
</evidence>
<feature type="transmembrane region" description="Helical" evidence="8">
    <location>
        <begin position="461"/>
        <end position="483"/>
    </location>
</feature>
<gene>
    <name evidence="9" type="ORF">SAMN06269250_4976</name>
</gene>
<evidence type="ECO:0000313" key="9">
    <source>
        <dbReference type="EMBL" id="SOD95787.1"/>
    </source>
</evidence>
<dbReference type="PANTHER" id="PTHR13285:SF18">
    <property type="entry name" value="PROTEIN-CYSTEINE N-PALMITOYLTRANSFERASE RASP"/>
    <property type="match status" value="1"/>
</dbReference>
<dbReference type="PANTHER" id="PTHR13285">
    <property type="entry name" value="ACYLTRANSFERASE"/>
    <property type="match status" value="1"/>
</dbReference>
<dbReference type="EMBL" id="OCNH01000005">
    <property type="protein sequence ID" value="SOD95787.1"/>
    <property type="molecule type" value="Genomic_DNA"/>
</dbReference>
<dbReference type="InterPro" id="IPR051085">
    <property type="entry name" value="MB_O-acyltransferase"/>
</dbReference>
<name>A0A286GJS8_9BACT</name>
<dbReference type="GO" id="GO:0016746">
    <property type="term" value="F:acyltransferase activity"/>
    <property type="evidence" value="ECO:0007669"/>
    <property type="project" value="UniProtKB-KW"/>
</dbReference>
<dbReference type="InterPro" id="IPR024194">
    <property type="entry name" value="Ac/AlaTfrase_AlgI/DltB"/>
</dbReference>
<organism evidence="9 10">
    <name type="scientific">Spirosoma fluviale</name>
    <dbReference type="NCBI Taxonomy" id="1597977"/>
    <lineage>
        <taxon>Bacteria</taxon>
        <taxon>Pseudomonadati</taxon>
        <taxon>Bacteroidota</taxon>
        <taxon>Cytophagia</taxon>
        <taxon>Cytophagales</taxon>
        <taxon>Cytophagaceae</taxon>
        <taxon>Spirosoma</taxon>
    </lineage>
</organism>